<gene>
    <name evidence="2" type="ORF">MGAL_10B019344</name>
</gene>
<reference evidence="2" key="1">
    <citation type="submission" date="2018-11" db="EMBL/GenBank/DDBJ databases">
        <authorList>
            <person name="Alioto T."/>
            <person name="Alioto T."/>
        </authorList>
    </citation>
    <scope>NUCLEOTIDE SEQUENCE</scope>
</reference>
<evidence type="ECO:0000313" key="3">
    <source>
        <dbReference type="Proteomes" id="UP000596742"/>
    </source>
</evidence>
<dbReference type="InterPro" id="IPR018794">
    <property type="entry name" value="UPF0538"/>
</dbReference>
<dbReference type="PANTHER" id="PTHR18444">
    <property type="entry name" value="UPF0538 FAMILY MEMBER"/>
    <property type="match status" value="1"/>
</dbReference>
<name>A0A8B6G7G5_MYTGA</name>
<proteinExistence type="inferred from homology"/>
<dbReference type="Pfam" id="PF10209">
    <property type="entry name" value="DUF2340"/>
    <property type="match status" value="1"/>
</dbReference>
<accession>A0A8B6G7G5</accession>
<comment type="caution">
    <text evidence="2">The sequence shown here is derived from an EMBL/GenBank/DDBJ whole genome shotgun (WGS) entry which is preliminary data.</text>
</comment>
<organism evidence="2 3">
    <name type="scientific">Mytilus galloprovincialis</name>
    <name type="common">Mediterranean mussel</name>
    <dbReference type="NCBI Taxonomy" id="29158"/>
    <lineage>
        <taxon>Eukaryota</taxon>
        <taxon>Metazoa</taxon>
        <taxon>Spiralia</taxon>
        <taxon>Lophotrochozoa</taxon>
        <taxon>Mollusca</taxon>
        <taxon>Bivalvia</taxon>
        <taxon>Autobranchia</taxon>
        <taxon>Pteriomorphia</taxon>
        <taxon>Mytilida</taxon>
        <taxon>Mytiloidea</taxon>
        <taxon>Mytilidae</taxon>
        <taxon>Mytilinae</taxon>
        <taxon>Mytilus</taxon>
    </lineage>
</organism>
<sequence length="89" mass="10086">MLLLCVFLDLVSMQGIPPPFKKYSYDTLKISHKAHGAKSNDPVIDIANDQLILEDGVTLVEAGVGNETEISYFKMEDYRKYQADPHLVW</sequence>
<comment type="similarity">
    <text evidence="1">Belongs to the UPF0538 family.</text>
</comment>
<evidence type="ECO:0000256" key="1">
    <source>
        <dbReference type="ARBA" id="ARBA00007176"/>
    </source>
</evidence>
<evidence type="ECO:0000313" key="2">
    <source>
        <dbReference type="EMBL" id="VDI59932.1"/>
    </source>
</evidence>
<dbReference type="Proteomes" id="UP000596742">
    <property type="component" value="Unassembled WGS sequence"/>
</dbReference>
<dbReference type="EMBL" id="UYJE01007985">
    <property type="protein sequence ID" value="VDI59932.1"/>
    <property type="molecule type" value="Genomic_DNA"/>
</dbReference>
<dbReference type="AlphaFoldDB" id="A0A8B6G7G5"/>
<dbReference type="PANTHER" id="PTHR18444:SF9">
    <property type="entry name" value="UPF0538 PROTEIN C2ORF76"/>
    <property type="match status" value="1"/>
</dbReference>
<protein>
    <submittedName>
        <fullName evidence="2">Uncharacterized protein</fullName>
    </submittedName>
</protein>
<keyword evidence="3" id="KW-1185">Reference proteome</keyword>